<feature type="signal peptide" evidence="8">
    <location>
        <begin position="1"/>
        <end position="16"/>
    </location>
</feature>
<evidence type="ECO:0000256" key="5">
    <source>
        <dbReference type="PIRSR" id="PIRSR602401-1"/>
    </source>
</evidence>
<dbReference type="PRINTS" id="PR00463">
    <property type="entry name" value="EP450I"/>
</dbReference>
<keyword evidence="7" id="KW-0472">Membrane</keyword>
<dbReference type="PRINTS" id="PR00385">
    <property type="entry name" value="P450"/>
</dbReference>
<keyword evidence="2 5" id="KW-0479">Metal-binding</keyword>
<dbReference type="AlphaFoldDB" id="A0AAI9E8D1"/>
<sequence length="517" mass="57633">MAASWMLLWFVAAVACTGYLCSLLLSKRPRHRLPLPPAPPGEPILGHLRVVPVDNPEYAYAKWSQEYDSDIIYVSMLGQPVIVLNSLQAAIELLDKRGANYCDRPRFVLFEVMGWQATLTFLRWGPKFKLHRKVLQRAFTPTSCVKYRSLQEQEAKTLLRGILNRPEEWETILRRFATAIVLGIGFGVPVKTDDDPYIKIATDASYALGHGGAPAGTPVDFFPILKYVPDIFARCRSLKFARDWRWSIRAIHDVPFAAVQADFRAGRAQPSFLSTLLQQQALQADSDVNCFTTEDIKGAAGAIFAAGQDTTWSTLVVFILNMVLHPEIQTKAQELLDQVVGPHRLPTFEDRSALPYIDYIVQETLRWGPVSPIGVPHRSLEDDEYEGMFIPKGSFVYANARAMTHDRRVYSQPEEFNPDRFLPRSEGGAGEPFPVGQFGFGRRVCVGRHLAEASVWIVIATLLATSRMDKALDADGKAIVPGVELTNGLTSHPKPFKCSIVPRSEAARALILSSSTH</sequence>
<gene>
    <name evidence="9" type="ORF">LECACI_7A002031</name>
</gene>
<dbReference type="InterPro" id="IPR001128">
    <property type="entry name" value="Cyt_P450"/>
</dbReference>
<evidence type="ECO:0000256" key="8">
    <source>
        <dbReference type="SAM" id="SignalP"/>
    </source>
</evidence>
<evidence type="ECO:0000256" key="7">
    <source>
        <dbReference type="SAM" id="Phobius"/>
    </source>
</evidence>
<keyword evidence="4 5" id="KW-0408">Iron</keyword>
<reference evidence="9" key="1">
    <citation type="submission" date="2023-11" db="EMBL/GenBank/DDBJ databases">
        <authorList>
            <person name="Alioto T."/>
            <person name="Alioto T."/>
            <person name="Gomez Garrido J."/>
        </authorList>
    </citation>
    <scope>NUCLEOTIDE SEQUENCE</scope>
</reference>
<dbReference type="GO" id="GO:0004497">
    <property type="term" value="F:monooxygenase activity"/>
    <property type="evidence" value="ECO:0007669"/>
    <property type="project" value="UniProtKB-KW"/>
</dbReference>
<dbReference type="InterPro" id="IPR036396">
    <property type="entry name" value="Cyt_P450_sf"/>
</dbReference>
<dbReference type="Proteomes" id="UP001296104">
    <property type="component" value="Unassembled WGS sequence"/>
</dbReference>
<dbReference type="SUPFAM" id="SSF48264">
    <property type="entry name" value="Cytochrome P450"/>
    <property type="match status" value="1"/>
</dbReference>
<evidence type="ECO:0000256" key="2">
    <source>
        <dbReference type="ARBA" id="ARBA00022723"/>
    </source>
</evidence>
<comment type="cofactor">
    <cofactor evidence="5">
        <name>heme</name>
        <dbReference type="ChEBI" id="CHEBI:30413"/>
    </cofactor>
</comment>
<dbReference type="PROSITE" id="PS00086">
    <property type="entry name" value="CYTOCHROME_P450"/>
    <property type="match status" value="1"/>
</dbReference>
<dbReference type="InterPro" id="IPR017972">
    <property type="entry name" value="Cyt_P450_CS"/>
</dbReference>
<comment type="similarity">
    <text evidence="1 6">Belongs to the cytochrome P450 family.</text>
</comment>
<organism evidence="9 10">
    <name type="scientific">Lecanosticta acicola</name>
    <dbReference type="NCBI Taxonomy" id="111012"/>
    <lineage>
        <taxon>Eukaryota</taxon>
        <taxon>Fungi</taxon>
        <taxon>Dikarya</taxon>
        <taxon>Ascomycota</taxon>
        <taxon>Pezizomycotina</taxon>
        <taxon>Dothideomycetes</taxon>
        <taxon>Dothideomycetidae</taxon>
        <taxon>Mycosphaerellales</taxon>
        <taxon>Mycosphaerellaceae</taxon>
        <taxon>Lecanosticta</taxon>
    </lineage>
</organism>
<dbReference type="Gene3D" id="1.10.630.10">
    <property type="entry name" value="Cytochrome P450"/>
    <property type="match status" value="1"/>
</dbReference>
<dbReference type="GO" id="GO:0020037">
    <property type="term" value="F:heme binding"/>
    <property type="evidence" value="ECO:0007669"/>
    <property type="project" value="InterPro"/>
</dbReference>
<keyword evidence="7" id="KW-1133">Transmembrane helix</keyword>
<keyword evidence="10" id="KW-1185">Reference proteome</keyword>
<proteinExistence type="inferred from homology"/>
<dbReference type="InterPro" id="IPR002401">
    <property type="entry name" value="Cyt_P450_E_grp-I"/>
</dbReference>
<evidence type="ECO:0000313" key="10">
    <source>
        <dbReference type="Proteomes" id="UP001296104"/>
    </source>
</evidence>
<evidence type="ECO:0000256" key="4">
    <source>
        <dbReference type="ARBA" id="ARBA00023004"/>
    </source>
</evidence>
<evidence type="ECO:0000313" key="9">
    <source>
        <dbReference type="EMBL" id="CAK3873870.1"/>
    </source>
</evidence>
<dbReference type="PANTHER" id="PTHR46300">
    <property type="entry name" value="P450, PUTATIVE (EUROFUNG)-RELATED-RELATED"/>
    <property type="match status" value="1"/>
</dbReference>
<dbReference type="InterPro" id="IPR050364">
    <property type="entry name" value="Cytochrome_P450_fung"/>
</dbReference>
<accession>A0AAI9E8D1</accession>
<feature type="transmembrane region" description="Helical" evidence="7">
    <location>
        <begin position="6"/>
        <end position="25"/>
    </location>
</feature>
<dbReference type="Pfam" id="PF00067">
    <property type="entry name" value="p450"/>
    <property type="match status" value="1"/>
</dbReference>
<dbReference type="PANTHER" id="PTHR46300:SF5">
    <property type="entry name" value="CYTOCHROME P450"/>
    <property type="match status" value="1"/>
</dbReference>
<protein>
    <submittedName>
        <fullName evidence="9">Cytochrome p450 1a2</fullName>
    </submittedName>
</protein>
<evidence type="ECO:0000256" key="1">
    <source>
        <dbReference type="ARBA" id="ARBA00010617"/>
    </source>
</evidence>
<evidence type="ECO:0000256" key="3">
    <source>
        <dbReference type="ARBA" id="ARBA00023002"/>
    </source>
</evidence>
<keyword evidence="6" id="KW-0503">Monooxygenase</keyword>
<keyword evidence="7" id="KW-0812">Transmembrane</keyword>
<evidence type="ECO:0000256" key="6">
    <source>
        <dbReference type="RuleBase" id="RU000461"/>
    </source>
</evidence>
<dbReference type="EMBL" id="CAVMBE010000008">
    <property type="protein sequence ID" value="CAK3873870.1"/>
    <property type="molecule type" value="Genomic_DNA"/>
</dbReference>
<keyword evidence="5 6" id="KW-0349">Heme</keyword>
<keyword evidence="3 6" id="KW-0560">Oxidoreductase</keyword>
<keyword evidence="8" id="KW-0732">Signal</keyword>
<dbReference type="GO" id="GO:0005506">
    <property type="term" value="F:iron ion binding"/>
    <property type="evidence" value="ECO:0007669"/>
    <property type="project" value="InterPro"/>
</dbReference>
<feature type="chain" id="PRO_5042525838" evidence="8">
    <location>
        <begin position="17"/>
        <end position="517"/>
    </location>
</feature>
<dbReference type="GO" id="GO:0016705">
    <property type="term" value="F:oxidoreductase activity, acting on paired donors, with incorporation or reduction of molecular oxygen"/>
    <property type="evidence" value="ECO:0007669"/>
    <property type="project" value="InterPro"/>
</dbReference>
<feature type="binding site" description="axial binding residue" evidence="5">
    <location>
        <position position="445"/>
    </location>
    <ligand>
        <name>heme</name>
        <dbReference type="ChEBI" id="CHEBI:30413"/>
    </ligand>
    <ligandPart>
        <name>Fe</name>
        <dbReference type="ChEBI" id="CHEBI:18248"/>
    </ligandPart>
</feature>
<dbReference type="CDD" id="cd11065">
    <property type="entry name" value="CYP64-like"/>
    <property type="match status" value="1"/>
</dbReference>
<name>A0AAI9E8D1_9PEZI</name>
<comment type="caution">
    <text evidence="9">The sequence shown here is derived from an EMBL/GenBank/DDBJ whole genome shotgun (WGS) entry which is preliminary data.</text>
</comment>